<organism evidence="5 6">
    <name type="scientific">Nonomuraea rosea</name>
    <dbReference type="NCBI Taxonomy" id="638574"/>
    <lineage>
        <taxon>Bacteria</taxon>
        <taxon>Bacillati</taxon>
        <taxon>Actinomycetota</taxon>
        <taxon>Actinomycetes</taxon>
        <taxon>Streptosporangiales</taxon>
        <taxon>Streptosporangiaceae</taxon>
        <taxon>Nonomuraea</taxon>
    </lineage>
</organism>
<evidence type="ECO:0000256" key="3">
    <source>
        <dbReference type="ARBA" id="ARBA00023163"/>
    </source>
</evidence>
<evidence type="ECO:0000313" key="5">
    <source>
        <dbReference type="EMBL" id="GAA3539857.1"/>
    </source>
</evidence>
<dbReference type="InterPro" id="IPR036390">
    <property type="entry name" value="WH_DNA-bd_sf"/>
</dbReference>
<dbReference type="InterPro" id="IPR050679">
    <property type="entry name" value="Bact_HTH_transcr_reg"/>
</dbReference>
<dbReference type="InterPro" id="IPR000524">
    <property type="entry name" value="Tscrpt_reg_HTH_GntR"/>
</dbReference>
<dbReference type="RefSeq" id="WP_345560422.1">
    <property type="nucleotide sequence ID" value="NZ_BAABDQ010000003.1"/>
</dbReference>
<accession>A0ABP6VV71</accession>
<feature type="domain" description="HTH gntR-type" evidence="4">
    <location>
        <begin position="61"/>
        <end position="129"/>
    </location>
</feature>
<dbReference type="SUPFAM" id="SSF46785">
    <property type="entry name" value="Winged helix' DNA-binding domain"/>
    <property type="match status" value="1"/>
</dbReference>
<evidence type="ECO:0000256" key="1">
    <source>
        <dbReference type="ARBA" id="ARBA00023015"/>
    </source>
</evidence>
<reference evidence="6" key="1">
    <citation type="journal article" date="2019" name="Int. J. Syst. Evol. Microbiol.">
        <title>The Global Catalogue of Microorganisms (GCM) 10K type strain sequencing project: providing services to taxonomists for standard genome sequencing and annotation.</title>
        <authorList>
            <consortium name="The Broad Institute Genomics Platform"/>
            <consortium name="The Broad Institute Genome Sequencing Center for Infectious Disease"/>
            <person name="Wu L."/>
            <person name="Ma J."/>
        </authorList>
    </citation>
    <scope>NUCLEOTIDE SEQUENCE [LARGE SCALE GENOMIC DNA]</scope>
    <source>
        <strain evidence="6">JCM 17326</strain>
    </source>
</reference>
<protein>
    <recommendedName>
        <fullName evidence="4">HTH gntR-type domain-containing protein</fullName>
    </recommendedName>
</protein>
<dbReference type="EMBL" id="BAABDQ010000003">
    <property type="protein sequence ID" value="GAA3539857.1"/>
    <property type="molecule type" value="Genomic_DNA"/>
</dbReference>
<dbReference type="PROSITE" id="PS50949">
    <property type="entry name" value="HTH_GNTR"/>
    <property type="match status" value="1"/>
</dbReference>
<dbReference type="PANTHER" id="PTHR44846:SF17">
    <property type="entry name" value="GNTR-FAMILY TRANSCRIPTIONAL REGULATOR"/>
    <property type="match status" value="1"/>
</dbReference>
<evidence type="ECO:0000313" key="6">
    <source>
        <dbReference type="Proteomes" id="UP001500630"/>
    </source>
</evidence>
<dbReference type="PANTHER" id="PTHR44846">
    <property type="entry name" value="MANNOSYL-D-GLYCERATE TRANSPORT/METABOLISM SYSTEM REPRESSOR MNGR-RELATED"/>
    <property type="match status" value="1"/>
</dbReference>
<keyword evidence="6" id="KW-1185">Reference proteome</keyword>
<dbReference type="Gene3D" id="1.10.10.10">
    <property type="entry name" value="Winged helix-like DNA-binding domain superfamily/Winged helix DNA-binding domain"/>
    <property type="match status" value="1"/>
</dbReference>
<proteinExistence type="predicted"/>
<keyword evidence="1" id="KW-0805">Transcription regulation</keyword>
<evidence type="ECO:0000259" key="4">
    <source>
        <dbReference type="PROSITE" id="PS50949"/>
    </source>
</evidence>
<dbReference type="Proteomes" id="UP001500630">
    <property type="component" value="Unassembled WGS sequence"/>
</dbReference>
<comment type="caution">
    <text evidence="5">The sequence shown here is derived from an EMBL/GenBank/DDBJ whole genome shotgun (WGS) entry which is preliminary data.</text>
</comment>
<name>A0ABP6VV71_9ACTN</name>
<gene>
    <name evidence="5" type="ORF">GCM10022419_019860</name>
</gene>
<dbReference type="Pfam" id="PF00392">
    <property type="entry name" value="GntR"/>
    <property type="match status" value="1"/>
</dbReference>
<dbReference type="SMART" id="SM00345">
    <property type="entry name" value="HTH_GNTR"/>
    <property type="match status" value="1"/>
</dbReference>
<keyword evidence="3" id="KW-0804">Transcription</keyword>
<sequence>MPDDRALREVRVGVYATREQAEDLQERIQRLLCPDPGHPSPCPIPWTTMLTDETGSPRYTDLVDQYLLEDLLARIRRGELPPGRAIPSQERLMRDYGVSRARVRRAVAALRQSGLVESVPGRGTCVKPRKMSSAT</sequence>
<dbReference type="InterPro" id="IPR036388">
    <property type="entry name" value="WH-like_DNA-bd_sf"/>
</dbReference>
<evidence type="ECO:0000256" key="2">
    <source>
        <dbReference type="ARBA" id="ARBA00023125"/>
    </source>
</evidence>
<dbReference type="PRINTS" id="PR00035">
    <property type="entry name" value="HTHGNTR"/>
</dbReference>
<keyword evidence="2" id="KW-0238">DNA-binding</keyword>